<dbReference type="Gene3D" id="3.40.109.10">
    <property type="entry name" value="NADH Oxidase"/>
    <property type="match status" value="1"/>
</dbReference>
<dbReference type="PANTHER" id="PTHR43673:SF2">
    <property type="entry name" value="NITROREDUCTASE"/>
    <property type="match status" value="1"/>
</dbReference>
<protein>
    <submittedName>
        <fullName evidence="7">Nitroreductase</fullName>
    </submittedName>
</protein>
<comment type="caution">
    <text evidence="7">The sequence shown here is derived from an EMBL/GenBank/DDBJ whole genome shotgun (WGS) entry which is preliminary data.</text>
</comment>
<dbReference type="SUPFAM" id="SSF55469">
    <property type="entry name" value="FMN-dependent nitroreductase-like"/>
    <property type="match status" value="1"/>
</dbReference>
<evidence type="ECO:0000313" key="7">
    <source>
        <dbReference type="EMBL" id="MBC5680542.1"/>
    </source>
</evidence>
<gene>
    <name evidence="7" type="ORF">H8S01_06145</name>
</gene>
<dbReference type="InterPro" id="IPR000415">
    <property type="entry name" value="Nitroreductase-like"/>
</dbReference>
<keyword evidence="8" id="KW-1185">Reference proteome</keyword>
<keyword evidence="4" id="KW-0288">FMN</keyword>
<keyword evidence="3" id="KW-0285">Flavoprotein</keyword>
<evidence type="ECO:0000256" key="3">
    <source>
        <dbReference type="ARBA" id="ARBA00022630"/>
    </source>
</evidence>
<name>A0ABR7FZC6_9FIRM</name>
<evidence type="ECO:0000256" key="2">
    <source>
        <dbReference type="ARBA" id="ARBA00007118"/>
    </source>
</evidence>
<comment type="cofactor">
    <cofactor evidence="1">
        <name>FMN</name>
        <dbReference type="ChEBI" id="CHEBI:58210"/>
    </cofactor>
</comment>
<evidence type="ECO:0000259" key="6">
    <source>
        <dbReference type="Pfam" id="PF00881"/>
    </source>
</evidence>
<keyword evidence="5" id="KW-0560">Oxidoreductase</keyword>
<sequence>MNEIIENMKTRRSIRKFKSDALPQDVLDRILEAGTYAPTGMAAQSPVIIAVTNKELRDKLSAMNAKIMGKPEDFDPFYNAPVVLVVLADKSRPTHVYDGSLVMGNLMLAAHSEGIGSCWIHRAKETFESEEGKNILKELGITGDYEGIGNCVLGYADGDEPKAHPIKDNYVYYVK</sequence>
<dbReference type="InterPro" id="IPR029479">
    <property type="entry name" value="Nitroreductase"/>
</dbReference>
<dbReference type="PANTHER" id="PTHR43673">
    <property type="entry name" value="NAD(P)H NITROREDUCTASE YDGI-RELATED"/>
    <property type="match status" value="1"/>
</dbReference>
<dbReference type="Proteomes" id="UP000628463">
    <property type="component" value="Unassembled WGS sequence"/>
</dbReference>
<organism evidence="7 8">
    <name type="scientific">Lachnospira hominis</name>
    <name type="common">ex Liu et al. 2021</name>
    <dbReference type="NCBI Taxonomy" id="2763051"/>
    <lineage>
        <taxon>Bacteria</taxon>
        <taxon>Bacillati</taxon>
        <taxon>Bacillota</taxon>
        <taxon>Clostridia</taxon>
        <taxon>Lachnospirales</taxon>
        <taxon>Lachnospiraceae</taxon>
        <taxon>Lachnospira</taxon>
    </lineage>
</organism>
<evidence type="ECO:0000313" key="8">
    <source>
        <dbReference type="Proteomes" id="UP000628463"/>
    </source>
</evidence>
<dbReference type="RefSeq" id="WP_021865823.1">
    <property type="nucleotide sequence ID" value="NZ_JACOPD010000004.1"/>
</dbReference>
<reference evidence="7 8" key="1">
    <citation type="submission" date="2020-08" db="EMBL/GenBank/DDBJ databases">
        <title>Genome public.</title>
        <authorList>
            <person name="Liu C."/>
            <person name="Sun Q."/>
        </authorList>
    </citation>
    <scope>NUCLEOTIDE SEQUENCE [LARGE SCALE GENOMIC DNA]</scope>
    <source>
        <strain evidence="7 8">NSJ-43</strain>
    </source>
</reference>
<evidence type="ECO:0000256" key="5">
    <source>
        <dbReference type="ARBA" id="ARBA00023002"/>
    </source>
</evidence>
<evidence type="ECO:0000256" key="1">
    <source>
        <dbReference type="ARBA" id="ARBA00001917"/>
    </source>
</evidence>
<dbReference type="Pfam" id="PF00881">
    <property type="entry name" value="Nitroreductase"/>
    <property type="match status" value="1"/>
</dbReference>
<dbReference type="CDD" id="cd02136">
    <property type="entry name" value="PnbA_NfnB-like"/>
    <property type="match status" value="1"/>
</dbReference>
<feature type="domain" description="Nitroreductase" evidence="6">
    <location>
        <begin position="9"/>
        <end position="155"/>
    </location>
</feature>
<accession>A0ABR7FZC6</accession>
<dbReference type="EMBL" id="JACOPD010000004">
    <property type="protein sequence ID" value="MBC5680542.1"/>
    <property type="molecule type" value="Genomic_DNA"/>
</dbReference>
<evidence type="ECO:0000256" key="4">
    <source>
        <dbReference type="ARBA" id="ARBA00022643"/>
    </source>
</evidence>
<comment type="similarity">
    <text evidence="2">Belongs to the nitroreductase family.</text>
</comment>
<proteinExistence type="inferred from homology"/>